<protein>
    <submittedName>
        <fullName evidence="5">Uncharacterized protein</fullName>
    </submittedName>
</protein>
<dbReference type="AlphaFoldDB" id="A0A1S8X7N6"/>
<evidence type="ECO:0000313" key="5">
    <source>
        <dbReference type="EMBL" id="OON22443.1"/>
    </source>
</evidence>
<organism evidence="5 6">
    <name type="scientific">Opisthorchis viverrini</name>
    <name type="common">Southeast Asian liver fluke</name>
    <dbReference type="NCBI Taxonomy" id="6198"/>
    <lineage>
        <taxon>Eukaryota</taxon>
        <taxon>Metazoa</taxon>
        <taxon>Spiralia</taxon>
        <taxon>Lophotrochozoa</taxon>
        <taxon>Platyhelminthes</taxon>
        <taxon>Trematoda</taxon>
        <taxon>Digenea</taxon>
        <taxon>Opisthorchiida</taxon>
        <taxon>Opisthorchiata</taxon>
        <taxon>Opisthorchiidae</taxon>
        <taxon>Opisthorchis</taxon>
    </lineage>
</organism>
<evidence type="ECO:0000313" key="6">
    <source>
        <dbReference type="Proteomes" id="UP000243686"/>
    </source>
</evidence>
<gene>
    <name evidence="5" type="ORF">X801_01649</name>
</gene>
<proteinExistence type="predicted"/>
<dbReference type="GO" id="GO:0005737">
    <property type="term" value="C:cytoplasm"/>
    <property type="evidence" value="ECO:0007669"/>
    <property type="project" value="UniProtKB-SubCell"/>
</dbReference>
<sequence>MPLNPEQVRILEHLEQVEELGELVIAKQEQSVLCDKNRQQTREALSAVSKLNTNEEKQWVMLSDQFFLLPRNQLIQALRDDLKTYNSEVDRLREELKADINMLRELEGNHSLKGFDLTALSKEDVESTAF</sequence>
<dbReference type="InterPro" id="IPR030482">
    <property type="entry name" value="PDRG1"/>
</dbReference>
<evidence type="ECO:0000256" key="2">
    <source>
        <dbReference type="ARBA" id="ARBA00022490"/>
    </source>
</evidence>
<keyword evidence="3" id="KW-0143">Chaperone</keyword>
<dbReference type="PANTHER" id="PTHR21162">
    <property type="entry name" value="P53 AND DNA DAMAGE-REGULATED PROTEIN"/>
    <property type="match status" value="1"/>
</dbReference>
<evidence type="ECO:0000256" key="3">
    <source>
        <dbReference type="ARBA" id="ARBA00023186"/>
    </source>
</evidence>
<dbReference type="PANTHER" id="PTHR21162:SF0">
    <property type="entry name" value="P53 AND DNA DAMAGE-REGULATED PROTEIN 1"/>
    <property type="match status" value="1"/>
</dbReference>
<dbReference type="EMBL" id="KV891771">
    <property type="protein sequence ID" value="OON22443.1"/>
    <property type="molecule type" value="Genomic_DNA"/>
</dbReference>
<name>A0A1S8X7N6_OPIVI</name>
<reference evidence="5 6" key="1">
    <citation type="submission" date="2015-03" db="EMBL/GenBank/DDBJ databases">
        <title>Draft genome of the nematode, Opisthorchis viverrini.</title>
        <authorList>
            <person name="Mitreva M."/>
        </authorList>
    </citation>
    <scope>NUCLEOTIDE SEQUENCE [LARGE SCALE GENOMIC DNA]</scope>
    <source>
        <strain evidence="5">Khon Kaen</strain>
    </source>
</reference>
<keyword evidence="4" id="KW-0175">Coiled coil</keyword>
<accession>A0A1S8X7N6</accession>
<feature type="coiled-coil region" evidence="4">
    <location>
        <begin position="75"/>
        <end position="109"/>
    </location>
</feature>
<dbReference type="CDD" id="cd22860">
    <property type="entry name" value="PDRG1"/>
    <property type="match status" value="1"/>
</dbReference>
<evidence type="ECO:0000256" key="4">
    <source>
        <dbReference type="SAM" id="Coils"/>
    </source>
</evidence>
<keyword evidence="2" id="KW-0963">Cytoplasm</keyword>
<evidence type="ECO:0000256" key="1">
    <source>
        <dbReference type="ARBA" id="ARBA00004496"/>
    </source>
</evidence>
<comment type="subcellular location">
    <subcellularLocation>
        <location evidence="1">Cytoplasm</location>
    </subcellularLocation>
</comment>
<dbReference type="Proteomes" id="UP000243686">
    <property type="component" value="Unassembled WGS sequence"/>
</dbReference>
<keyword evidence="6" id="KW-1185">Reference proteome</keyword>